<keyword evidence="1" id="KW-0802">TPR repeat</keyword>
<dbReference type="Proteomes" id="UP000326979">
    <property type="component" value="Unassembled WGS sequence"/>
</dbReference>
<feature type="region of interest" description="Disordered" evidence="2">
    <location>
        <begin position="125"/>
        <end position="152"/>
    </location>
</feature>
<dbReference type="AlphaFoldDB" id="A0A5N8WC65"/>
<accession>A0A5N8WC65</accession>
<comment type="caution">
    <text evidence="3">The sequence shown here is derived from an EMBL/GenBank/DDBJ whole genome shotgun (WGS) entry which is preliminary data.</text>
</comment>
<dbReference type="Gene3D" id="1.25.40.10">
    <property type="entry name" value="Tetratricopeptide repeat domain"/>
    <property type="match status" value="1"/>
</dbReference>
<dbReference type="PROSITE" id="PS50005">
    <property type="entry name" value="TPR"/>
    <property type="match status" value="1"/>
</dbReference>
<sequence>MREYAVAQASGRRSRWASRGVRATATVPILQELGDRDGEGATWDSLGRAHQHLGDHPEAIACFRQALRLRQERGDSYEVAETLRHLGDAHLAAGDRPTARLRWQQALELLDQLGHNDAPRLRARLREPHDHGGPDRMSRWSTSVSRVTGPPG</sequence>
<dbReference type="Pfam" id="PF13424">
    <property type="entry name" value="TPR_12"/>
    <property type="match status" value="1"/>
</dbReference>
<keyword evidence="4" id="KW-1185">Reference proteome</keyword>
<evidence type="ECO:0000256" key="1">
    <source>
        <dbReference type="PROSITE-ProRule" id="PRU00339"/>
    </source>
</evidence>
<feature type="repeat" description="TPR" evidence="1">
    <location>
        <begin position="40"/>
        <end position="73"/>
    </location>
</feature>
<evidence type="ECO:0000313" key="3">
    <source>
        <dbReference type="EMBL" id="MPY45070.1"/>
    </source>
</evidence>
<dbReference type="RefSeq" id="WP_386574090.1">
    <property type="nucleotide sequence ID" value="NZ_JBHUMN010000004.1"/>
</dbReference>
<name>A0A5N8WC65_9ACTN</name>
<dbReference type="PANTHER" id="PTHR10098">
    <property type="entry name" value="RAPSYN-RELATED"/>
    <property type="match status" value="1"/>
</dbReference>
<protein>
    <submittedName>
        <fullName evidence="3">Tetratricopeptide repeat protein</fullName>
    </submittedName>
</protein>
<dbReference type="EMBL" id="VJZE01000400">
    <property type="protein sequence ID" value="MPY45070.1"/>
    <property type="molecule type" value="Genomic_DNA"/>
</dbReference>
<dbReference type="InterPro" id="IPR011990">
    <property type="entry name" value="TPR-like_helical_dom_sf"/>
</dbReference>
<reference evidence="3 4" key="1">
    <citation type="submission" date="2019-07" db="EMBL/GenBank/DDBJ databases">
        <title>New species of Amycolatopsis and Streptomyces.</title>
        <authorList>
            <person name="Duangmal K."/>
            <person name="Teo W.F.A."/>
            <person name="Lipun K."/>
        </authorList>
    </citation>
    <scope>NUCLEOTIDE SEQUENCE [LARGE SCALE GENOMIC DNA]</scope>
    <source>
        <strain evidence="3 4">TISTR 2346</strain>
    </source>
</reference>
<dbReference type="PANTHER" id="PTHR10098:SF108">
    <property type="entry name" value="TETRATRICOPEPTIDE REPEAT PROTEIN 28"/>
    <property type="match status" value="1"/>
</dbReference>
<dbReference type="SUPFAM" id="SSF48452">
    <property type="entry name" value="TPR-like"/>
    <property type="match status" value="1"/>
</dbReference>
<evidence type="ECO:0000313" key="4">
    <source>
        <dbReference type="Proteomes" id="UP000326979"/>
    </source>
</evidence>
<dbReference type="SMART" id="SM00028">
    <property type="entry name" value="TPR"/>
    <property type="match status" value="2"/>
</dbReference>
<dbReference type="InterPro" id="IPR019734">
    <property type="entry name" value="TPR_rpt"/>
</dbReference>
<proteinExistence type="predicted"/>
<feature type="compositionally biased region" description="Basic and acidic residues" evidence="2">
    <location>
        <begin position="125"/>
        <end position="138"/>
    </location>
</feature>
<gene>
    <name evidence="3" type="ORF">FNH04_35755</name>
</gene>
<evidence type="ECO:0000256" key="2">
    <source>
        <dbReference type="SAM" id="MobiDB-lite"/>
    </source>
</evidence>
<organism evidence="3 4">
    <name type="scientific">Streptomyces phyllanthi</name>
    <dbReference type="NCBI Taxonomy" id="1803180"/>
    <lineage>
        <taxon>Bacteria</taxon>
        <taxon>Bacillati</taxon>
        <taxon>Actinomycetota</taxon>
        <taxon>Actinomycetes</taxon>
        <taxon>Kitasatosporales</taxon>
        <taxon>Streptomycetaceae</taxon>
        <taxon>Streptomyces</taxon>
    </lineage>
</organism>